<dbReference type="InterPro" id="IPR035906">
    <property type="entry name" value="MetI-like_sf"/>
</dbReference>
<evidence type="ECO:0000256" key="3">
    <source>
        <dbReference type="ARBA" id="ARBA00022475"/>
    </source>
</evidence>
<evidence type="ECO:0000256" key="8">
    <source>
        <dbReference type="ARBA" id="ARBA00023136"/>
    </source>
</evidence>
<dbReference type="RefSeq" id="WP_161552933.1">
    <property type="nucleotide sequence ID" value="NZ_AP022325.1"/>
</dbReference>
<name>A0A809RR60_9BACT</name>
<comment type="subcellular location">
    <subcellularLocation>
        <location evidence="1 10">Cell membrane</location>
        <topology evidence="1 10">Multi-pass membrane protein</topology>
    </subcellularLocation>
</comment>
<dbReference type="GO" id="GO:0055085">
    <property type="term" value="P:transmembrane transport"/>
    <property type="evidence" value="ECO:0007669"/>
    <property type="project" value="InterPro"/>
</dbReference>
<keyword evidence="4 10" id="KW-0812">Transmembrane</keyword>
<reference evidence="12 13" key="1">
    <citation type="submission" date="2020-01" db="EMBL/GenBank/DDBJ databases">
        <title>Complete genome sequence of Mycoplasma felis strain Myco-2.</title>
        <authorList>
            <person name="Kinoshita Y."/>
            <person name="Niwa H."/>
            <person name="Uchida-Fujii E."/>
            <person name="Nukada T."/>
        </authorList>
    </citation>
    <scope>NUCLEOTIDE SEQUENCE [LARGE SCALE GENOMIC DNA]</scope>
    <source>
        <strain evidence="12 13">Myco-2</strain>
    </source>
</reference>
<evidence type="ECO:0000256" key="5">
    <source>
        <dbReference type="ARBA" id="ARBA00022856"/>
    </source>
</evidence>
<keyword evidence="13" id="KW-1185">Reference proteome</keyword>
<dbReference type="KEGG" id="mfel:JPM2_0980"/>
<evidence type="ECO:0000313" key="12">
    <source>
        <dbReference type="EMBL" id="BBU47405.1"/>
    </source>
</evidence>
<dbReference type="PROSITE" id="PS50928">
    <property type="entry name" value="ABC_TM1"/>
    <property type="match status" value="1"/>
</dbReference>
<dbReference type="InterPro" id="IPR000515">
    <property type="entry name" value="MetI-like"/>
</dbReference>
<dbReference type="GO" id="GO:0005886">
    <property type="term" value="C:plasma membrane"/>
    <property type="evidence" value="ECO:0007669"/>
    <property type="project" value="UniProtKB-SubCell"/>
</dbReference>
<keyword evidence="8 10" id="KW-0472">Membrane</keyword>
<evidence type="ECO:0000256" key="4">
    <source>
        <dbReference type="ARBA" id="ARBA00022692"/>
    </source>
</evidence>
<dbReference type="Pfam" id="PF12911">
    <property type="entry name" value="OppC_N"/>
    <property type="match status" value="1"/>
</dbReference>
<feature type="transmembrane region" description="Helical" evidence="10">
    <location>
        <begin position="48"/>
        <end position="71"/>
    </location>
</feature>
<dbReference type="GO" id="GO:0015031">
    <property type="term" value="P:protein transport"/>
    <property type="evidence" value="ECO:0007669"/>
    <property type="project" value="UniProtKB-KW"/>
</dbReference>
<dbReference type="AlphaFoldDB" id="A0A809RR60"/>
<evidence type="ECO:0000256" key="6">
    <source>
        <dbReference type="ARBA" id="ARBA00022927"/>
    </source>
</evidence>
<keyword evidence="7 10" id="KW-1133">Transmembrane helix</keyword>
<dbReference type="InterPro" id="IPR050366">
    <property type="entry name" value="BP-dependent_transpt_permease"/>
</dbReference>
<keyword evidence="5" id="KW-0571">Peptide transport</keyword>
<organism evidence="12 13">
    <name type="scientific">Mycoplasmopsis felis</name>
    <dbReference type="NCBI Taxonomy" id="33923"/>
    <lineage>
        <taxon>Bacteria</taxon>
        <taxon>Bacillati</taxon>
        <taxon>Mycoplasmatota</taxon>
        <taxon>Mycoplasmoidales</taxon>
        <taxon>Metamycoplasmataceae</taxon>
        <taxon>Mycoplasmopsis</taxon>
    </lineage>
</organism>
<proteinExistence type="inferred from homology"/>
<keyword evidence="6" id="KW-0653">Protein transport</keyword>
<keyword evidence="2 10" id="KW-0813">Transport</keyword>
<feature type="transmembrane region" description="Helical" evidence="10">
    <location>
        <begin position="238"/>
        <end position="262"/>
    </location>
</feature>
<feature type="transmembrane region" description="Helical" evidence="10">
    <location>
        <begin position="274"/>
        <end position="296"/>
    </location>
</feature>
<feature type="transmembrane region" description="Helical" evidence="10">
    <location>
        <begin position="404"/>
        <end position="428"/>
    </location>
</feature>
<evidence type="ECO:0000256" key="2">
    <source>
        <dbReference type="ARBA" id="ARBA00022448"/>
    </source>
</evidence>
<keyword evidence="3" id="KW-1003">Cell membrane</keyword>
<dbReference type="PANTHER" id="PTHR43386:SF24">
    <property type="entry name" value="OLIGOPEPTIDE TRANSPORT SYSTEM PERMEASE PROTEIN AMID"/>
    <property type="match status" value="1"/>
</dbReference>
<sequence>MTSKEFNKKYKLSFKGIDNPFQQVINSNTFTNVAGKPKKLLLEIFKRFFKNWVAILFLVVFIFVLSTSLFVTSASPYDTNINVSNTVGLNLIANKKGEYLPTSSEYTGALPTKWREFVYVSDVLSNTTFRNVTSVYFDENQFSGFFGKLLNEQNIIKTETINGNVNLLFNPYKWYTHHSIFLVFVNSQIPQGLTHSEYQVFYNEALQSNPQLNLNTFLGTSKSGIDIWTQSWVGTWKAIRLAIIIVTFQTLIGVAIGSYLGFHVGTWIDTIIMRLIDIFSAPPTLVWLLLFVSLFGTTDTTLAFSMIFVGWVGFVARTRLFIITVKDSEFITASKSVGASKARLIYKHALPGIIGKIATSYVSSIPSIILSISSLAFLGFFKTNKDINLGQIISAASSEAGSNFWILLLPSLILLSISVSLHFIALGVHDALDPKVIKTK</sequence>
<evidence type="ECO:0000256" key="10">
    <source>
        <dbReference type="RuleBase" id="RU363032"/>
    </source>
</evidence>
<protein>
    <submittedName>
        <fullName evidence="12">Oligopeptide transport system permease protein OppC</fullName>
    </submittedName>
</protein>
<evidence type="ECO:0000256" key="7">
    <source>
        <dbReference type="ARBA" id="ARBA00022989"/>
    </source>
</evidence>
<evidence type="ECO:0000313" key="13">
    <source>
        <dbReference type="Proteomes" id="UP000464317"/>
    </source>
</evidence>
<evidence type="ECO:0000256" key="1">
    <source>
        <dbReference type="ARBA" id="ARBA00004651"/>
    </source>
</evidence>
<accession>A0A809RR60</accession>
<feature type="transmembrane region" description="Helical" evidence="10">
    <location>
        <begin position="361"/>
        <end position="381"/>
    </location>
</feature>
<gene>
    <name evidence="12" type="primary">oppC_1</name>
    <name evidence="12" type="ORF">JPM2_0980</name>
</gene>
<feature type="domain" description="ABC transmembrane type-1" evidence="11">
    <location>
        <begin position="235"/>
        <end position="425"/>
    </location>
</feature>
<dbReference type="Gene3D" id="1.10.3720.10">
    <property type="entry name" value="MetI-like"/>
    <property type="match status" value="1"/>
</dbReference>
<comment type="similarity">
    <text evidence="9">Belongs to the binding-protein-dependent transport system permease family. OppBC subfamily.</text>
</comment>
<feature type="transmembrane region" description="Helical" evidence="10">
    <location>
        <begin position="302"/>
        <end position="322"/>
    </location>
</feature>
<dbReference type="GO" id="GO:0015833">
    <property type="term" value="P:peptide transport"/>
    <property type="evidence" value="ECO:0007669"/>
    <property type="project" value="UniProtKB-KW"/>
</dbReference>
<dbReference type="SUPFAM" id="SSF161098">
    <property type="entry name" value="MetI-like"/>
    <property type="match status" value="1"/>
</dbReference>
<evidence type="ECO:0000259" key="11">
    <source>
        <dbReference type="PROSITE" id="PS50928"/>
    </source>
</evidence>
<dbReference type="InterPro" id="IPR025966">
    <property type="entry name" value="OppC_N"/>
</dbReference>
<dbReference type="Pfam" id="PF00528">
    <property type="entry name" value="BPD_transp_1"/>
    <property type="match status" value="1"/>
</dbReference>
<dbReference type="CDD" id="cd06261">
    <property type="entry name" value="TM_PBP2"/>
    <property type="match status" value="1"/>
</dbReference>
<dbReference type="PANTHER" id="PTHR43386">
    <property type="entry name" value="OLIGOPEPTIDE TRANSPORT SYSTEM PERMEASE PROTEIN APPC"/>
    <property type="match status" value="1"/>
</dbReference>
<dbReference type="EMBL" id="AP022325">
    <property type="protein sequence ID" value="BBU47405.1"/>
    <property type="molecule type" value="Genomic_DNA"/>
</dbReference>
<evidence type="ECO:0000256" key="9">
    <source>
        <dbReference type="ARBA" id="ARBA00024202"/>
    </source>
</evidence>
<dbReference type="Proteomes" id="UP000464317">
    <property type="component" value="Chromosome"/>
</dbReference>